<reference evidence="2 3" key="1">
    <citation type="submission" date="2020-08" db="EMBL/GenBank/DDBJ databases">
        <title>Genomic Encyclopedia of Type Strains, Phase IV (KMG-IV): sequencing the most valuable type-strain genomes for metagenomic binning, comparative biology and taxonomic classification.</title>
        <authorList>
            <person name="Goeker M."/>
        </authorList>
    </citation>
    <scope>NUCLEOTIDE SEQUENCE [LARGE SCALE GENOMIC DNA]</scope>
    <source>
        <strain evidence="2 3">DSM 15743</strain>
    </source>
</reference>
<organism evidence="2 3">
    <name type="scientific">Microvirga flocculans</name>
    <dbReference type="NCBI Taxonomy" id="217168"/>
    <lineage>
        <taxon>Bacteria</taxon>
        <taxon>Pseudomonadati</taxon>
        <taxon>Pseudomonadota</taxon>
        <taxon>Alphaproteobacteria</taxon>
        <taxon>Hyphomicrobiales</taxon>
        <taxon>Methylobacteriaceae</taxon>
        <taxon>Microvirga</taxon>
    </lineage>
</organism>
<dbReference type="GO" id="GO:0030497">
    <property type="term" value="P:fatty acid elongation"/>
    <property type="evidence" value="ECO:0007669"/>
    <property type="project" value="TreeGrafter"/>
</dbReference>
<dbReference type="RefSeq" id="WP_027314493.1">
    <property type="nucleotide sequence ID" value="NZ_JACIDC010000001.1"/>
</dbReference>
<comment type="caution">
    <text evidence="2">The sequence shown here is derived from an EMBL/GenBank/DDBJ whole genome shotgun (WGS) entry which is preliminary data.</text>
</comment>
<accession>A0A7W6IC57</accession>
<dbReference type="InterPro" id="IPR002347">
    <property type="entry name" value="SDR_fam"/>
</dbReference>
<evidence type="ECO:0000313" key="2">
    <source>
        <dbReference type="EMBL" id="MBB4038719.1"/>
    </source>
</evidence>
<dbReference type="Pfam" id="PF13561">
    <property type="entry name" value="adh_short_C2"/>
    <property type="match status" value="1"/>
</dbReference>
<keyword evidence="2" id="KW-0560">Oxidoreductase</keyword>
<evidence type="ECO:0000256" key="1">
    <source>
        <dbReference type="ARBA" id="ARBA00006484"/>
    </source>
</evidence>
<dbReference type="SUPFAM" id="SSF51735">
    <property type="entry name" value="NAD(P)-binding Rossmann-fold domains"/>
    <property type="match status" value="1"/>
</dbReference>
<dbReference type="FunFam" id="3.40.50.720:FF:000084">
    <property type="entry name" value="Short-chain dehydrogenase reductase"/>
    <property type="match status" value="1"/>
</dbReference>
<name>A0A7W6IC57_9HYPH</name>
<dbReference type="EC" id="1.1.1.100" evidence="2"/>
<dbReference type="Gene3D" id="3.40.50.720">
    <property type="entry name" value="NAD(P)-binding Rossmann-like Domain"/>
    <property type="match status" value="1"/>
</dbReference>
<comment type="similarity">
    <text evidence="1">Belongs to the short-chain dehydrogenases/reductases (SDR) family.</text>
</comment>
<dbReference type="GO" id="GO:0004316">
    <property type="term" value="F:3-oxoacyl-[acyl-carrier-protein] reductase (NADPH) activity"/>
    <property type="evidence" value="ECO:0007669"/>
    <property type="project" value="UniProtKB-EC"/>
</dbReference>
<dbReference type="AlphaFoldDB" id="A0A7W6IC57"/>
<protein>
    <submittedName>
        <fullName evidence="2">3-oxoacyl-[acyl-carrier protein] reductase</fullName>
        <ecNumber evidence="2">1.1.1.100</ecNumber>
    </submittedName>
</protein>
<dbReference type="PANTHER" id="PTHR42760">
    <property type="entry name" value="SHORT-CHAIN DEHYDROGENASES/REDUCTASES FAMILY MEMBER"/>
    <property type="match status" value="1"/>
</dbReference>
<sequence length="255" mass="26460">MLGLALITGGGRGIGLGIAKRLASDGWKVAIADLTLEQAEAGVAELAGTGHSAWQVDVSSESSVENLFDGLEASHGPVTALVCNAGLLIMVNNERPPLVDLTVDDWNKTHAVNALGTFLCCRAYARRRHKVPVANGRVVTTSSVAAELGGYRSSSSYISSKSAVLGFTKAVARELAPLGITVNCVAPGVIDAPMLHITSTEENRAASFEKLSQSVPLGRLGRPDDLAGAVSFLLSPDASYITGATIDVNGGYRMA</sequence>
<dbReference type="Proteomes" id="UP000519439">
    <property type="component" value="Unassembled WGS sequence"/>
</dbReference>
<keyword evidence="3" id="KW-1185">Reference proteome</keyword>
<evidence type="ECO:0000313" key="3">
    <source>
        <dbReference type="Proteomes" id="UP000519439"/>
    </source>
</evidence>
<dbReference type="InterPro" id="IPR036291">
    <property type="entry name" value="NAD(P)-bd_dom_sf"/>
</dbReference>
<dbReference type="EMBL" id="JACIDC010000001">
    <property type="protein sequence ID" value="MBB4038719.1"/>
    <property type="molecule type" value="Genomic_DNA"/>
</dbReference>
<proteinExistence type="inferred from homology"/>
<dbReference type="PANTHER" id="PTHR42760:SF40">
    <property type="entry name" value="3-OXOACYL-[ACYL-CARRIER-PROTEIN] REDUCTASE, CHLOROPLASTIC"/>
    <property type="match status" value="1"/>
</dbReference>
<gene>
    <name evidence="2" type="ORF">GGR34_000348</name>
</gene>
<dbReference type="PRINTS" id="PR00081">
    <property type="entry name" value="GDHRDH"/>
</dbReference>
<dbReference type="PRINTS" id="PR00080">
    <property type="entry name" value="SDRFAMILY"/>
</dbReference>